<feature type="compositionally biased region" description="Basic and acidic residues" evidence="8">
    <location>
        <begin position="379"/>
        <end position="392"/>
    </location>
</feature>
<proteinExistence type="inferred from homology"/>
<dbReference type="PANTHER" id="PTHR23129">
    <property type="entry name" value="ACYL-COENZYME A DIPHOSPHATASE FITM2"/>
    <property type="match status" value="1"/>
</dbReference>
<keyword evidence="5 9" id="KW-1133">Transmembrane helix</keyword>
<dbReference type="GO" id="GO:0010945">
    <property type="term" value="F:coenzyme A diphosphatase activity"/>
    <property type="evidence" value="ECO:0007669"/>
    <property type="project" value="InterPro"/>
</dbReference>
<comment type="subcellular location">
    <subcellularLocation>
        <location evidence="1">Endoplasmic reticulum membrane</location>
        <topology evidence="1">Multi-pass membrane protein</topology>
    </subcellularLocation>
</comment>
<dbReference type="Pfam" id="PF10261">
    <property type="entry name" value="FIT"/>
    <property type="match status" value="1"/>
</dbReference>
<evidence type="ECO:0000256" key="9">
    <source>
        <dbReference type="SAM" id="Phobius"/>
    </source>
</evidence>
<evidence type="ECO:0000313" key="10">
    <source>
        <dbReference type="EMBL" id="OXU22811.1"/>
    </source>
</evidence>
<evidence type="ECO:0000256" key="7">
    <source>
        <dbReference type="ARBA" id="ARBA00023136"/>
    </source>
</evidence>
<keyword evidence="3" id="KW-0378">Hydrolase</keyword>
<dbReference type="GO" id="GO:0019915">
    <property type="term" value="P:lipid storage"/>
    <property type="evidence" value="ECO:0007669"/>
    <property type="project" value="InterPro"/>
</dbReference>
<dbReference type="EMBL" id="NNAY01001822">
    <property type="protein sequence ID" value="OXU22811.1"/>
    <property type="molecule type" value="Genomic_DNA"/>
</dbReference>
<evidence type="ECO:0000256" key="5">
    <source>
        <dbReference type="ARBA" id="ARBA00022989"/>
    </source>
</evidence>
<evidence type="ECO:0000256" key="3">
    <source>
        <dbReference type="ARBA" id="ARBA00022801"/>
    </source>
</evidence>
<evidence type="ECO:0000256" key="2">
    <source>
        <dbReference type="ARBA" id="ARBA00022692"/>
    </source>
</evidence>
<comment type="caution">
    <text evidence="10">The sequence shown here is derived from an EMBL/GenBank/DDBJ whole genome shotgun (WGS) entry which is preliminary data.</text>
</comment>
<keyword evidence="6" id="KW-0443">Lipid metabolism</keyword>
<feature type="transmembrane region" description="Helical" evidence="9">
    <location>
        <begin position="303"/>
        <end position="321"/>
    </location>
</feature>
<dbReference type="GO" id="GO:0008654">
    <property type="term" value="P:phospholipid biosynthetic process"/>
    <property type="evidence" value="ECO:0007669"/>
    <property type="project" value="TreeGrafter"/>
</dbReference>
<dbReference type="GO" id="GO:0034389">
    <property type="term" value="P:lipid droplet organization"/>
    <property type="evidence" value="ECO:0007669"/>
    <property type="project" value="InterPro"/>
</dbReference>
<sequence>MSKRKPIHPTANVNTSKGNPFGSSFRNVNINFRTNSMPEDRGGTRPIAPPSSVSLVLTTMILHLCKKSLLYDPRLKAVVYFIAVLVGSMFADIFPVPKTYFSRSNNILNRFFIKWAWGWLLTTAGPWIILTAHTIGCGRRSVLIKHIMRLAFATAAWILWMNVFHYIETNYGRCLNTKSRALQTKSKCLQAGHFWSSLDISGHAFIIIYSSLILSEEGHSLLGWERIKDLIMNEEYNRKRSNEATKGHLRNLSVKDFDFLKNAYTALTPYLRGIFIAMTIQQIIWDVMLFATILYYHIIIEKFLGGVAAILTWYVSYHWLFRMPQLGMVMPGEGIFKYNELVKEKPQEEVVKTKRPVPNKVPMFMGRPIRTGNEEVETNDSKNKEVDPELTFRKNSLLR</sequence>
<protein>
    <recommendedName>
        <fullName evidence="12">FIT family protein</fullName>
    </recommendedName>
</protein>
<feature type="transmembrane region" description="Helical" evidence="9">
    <location>
        <begin position="147"/>
        <end position="167"/>
    </location>
</feature>
<dbReference type="PANTHER" id="PTHR23129:SF0">
    <property type="entry name" value="ACYL-COENZYME A DIPHOSPHATASE FITM2"/>
    <property type="match status" value="1"/>
</dbReference>
<dbReference type="HAMAP" id="MF_03230">
    <property type="entry name" value="FITM2"/>
    <property type="match status" value="1"/>
</dbReference>
<feature type="region of interest" description="Disordered" evidence="8">
    <location>
        <begin position="365"/>
        <end position="399"/>
    </location>
</feature>
<evidence type="ECO:0000256" key="8">
    <source>
        <dbReference type="SAM" id="MobiDB-lite"/>
    </source>
</evidence>
<reference evidence="10 11" key="1">
    <citation type="journal article" date="2017" name="Curr. Biol.">
        <title>The Evolution of Venom by Co-option of Single-Copy Genes.</title>
        <authorList>
            <person name="Martinson E.O."/>
            <person name="Mrinalini"/>
            <person name="Kelkar Y.D."/>
            <person name="Chang C.H."/>
            <person name="Werren J.H."/>
        </authorList>
    </citation>
    <scope>NUCLEOTIDE SEQUENCE [LARGE SCALE GENOMIC DNA]</scope>
    <source>
        <strain evidence="10 11">Alberta</strain>
        <tissue evidence="10">Whole body</tissue>
    </source>
</reference>
<dbReference type="OrthoDB" id="5579088at2759"/>
<evidence type="ECO:0000256" key="6">
    <source>
        <dbReference type="ARBA" id="ARBA00023098"/>
    </source>
</evidence>
<dbReference type="AlphaFoldDB" id="A0A232EWV9"/>
<evidence type="ECO:0000256" key="4">
    <source>
        <dbReference type="ARBA" id="ARBA00022824"/>
    </source>
</evidence>
<dbReference type="Proteomes" id="UP000215335">
    <property type="component" value="Unassembled WGS sequence"/>
</dbReference>
<keyword evidence="2 9" id="KW-0812">Transmembrane</keyword>
<keyword evidence="7 9" id="KW-0472">Membrane</keyword>
<feature type="transmembrane region" description="Helical" evidence="9">
    <location>
        <begin position="77"/>
        <end position="96"/>
    </location>
</feature>
<feature type="compositionally biased region" description="Polar residues" evidence="8">
    <location>
        <begin position="11"/>
        <end position="25"/>
    </location>
</feature>
<feature type="transmembrane region" description="Helical" evidence="9">
    <location>
        <begin position="116"/>
        <end position="135"/>
    </location>
</feature>
<evidence type="ECO:0000313" key="11">
    <source>
        <dbReference type="Proteomes" id="UP000215335"/>
    </source>
</evidence>
<gene>
    <name evidence="10" type="ORF">TSAR_015070</name>
</gene>
<accession>A0A232EWV9</accession>
<feature type="region of interest" description="Disordered" evidence="8">
    <location>
        <begin position="1"/>
        <end position="25"/>
    </location>
</feature>
<dbReference type="STRING" id="543379.A0A232EWV9"/>
<dbReference type="GO" id="GO:0005789">
    <property type="term" value="C:endoplasmic reticulum membrane"/>
    <property type="evidence" value="ECO:0007669"/>
    <property type="project" value="UniProtKB-SubCell"/>
</dbReference>
<dbReference type="InterPro" id="IPR019388">
    <property type="entry name" value="FIT"/>
</dbReference>
<evidence type="ECO:0008006" key="12">
    <source>
        <dbReference type="Google" id="ProtNLM"/>
    </source>
</evidence>
<organism evidence="10 11">
    <name type="scientific">Trichomalopsis sarcophagae</name>
    <dbReference type="NCBI Taxonomy" id="543379"/>
    <lineage>
        <taxon>Eukaryota</taxon>
        <taxon>Metazoa</taxon>
        <taxon>Ecdysozoa</taxon>
        <taxon>Arthropoda</taxon>
        <taxon>Hexapoda</taxon>
        <taxon>Insecta</taxon>
        <taxon>Pterygota</taxon>
        <taxon>Neoptera</taxon>
        <taxon>Endopterygota</taxon>
        <taxon>Hymenoptera</taxon>
        <taxon>Apocrita</taxon>
        <taxon>Proctotrupomorpha</taxon>
        <taxon>Chalcidoidea</taxon>
        <taxon>Pteromalidae</taxon>
        <taxon>Pteromalinae</taxon>
        <taxon>Trichomalopsis</taxon>
    </lineage>
</organism>
<name>A0A232EWV9_9HYME</name>
<keyword evidence="11" id="KW-1185">Reference proteome</keyword>
<dbReference type="InterPro" id="IPR046401">
    <property type="entry name" value="FITM1/2"/>
</dbReference>
<feature type="transmembrane region" description="Helical" evidence="9">
    <location>
        <begin position="274"/>
        <end position="296"/>
    </location>
</feature>
<keyword evidence="4" id="KW-0256">Endoplasmic reticulum</keyword>
<evidence type="ECO:0000256" key="1">
    <source>
        <dbReference type="ARBA" id="ARBA00004477"/>
    </source>
</evidence>